<evidence type="ECO:0000256" key="1">
    <source>
        <dbReference type="SAM" id="MobiDB-lite"/>
    </source>
</evidence>
<dbReference type="EMBL" id="SJPM01000001">
    <property type="protein sequence ID" value="TWU03692.1"/>
    <property type="molecule type" value="Genomic_DNA"/>
</dbReference>
<dbReference type="Gene3D" id="1.10.287.1490">
    <property type="match status" value="1"/>
</dbReference>
<evidence type="ECO:0000313" key="4">
    <source>
        <dbReference type="Proteomes" id="UP000316213"/>
    </source>
</evidence>
<proteinExistence type="predicted"/>
<feature type="region of interest" description="Disordered" evidence="1">
    <location>
        <begin position="160"/>
        <end position="187"/>
    </location>
</feature>
<sequence>MRTRSSFNAVKDRRGMAPLEFVMGLPFLMLLFGFIFMLGRVTLEQSDSAIVARYEGWKDRSDQSTWADDELSVVATMTADTGRAMGDGKRSVKVYSWLGGTIDTNSTNVVLSGTWDSDQVQTFNEKEPHFKILEKMLGGNGAVADFARDLIHTLLSMGSLPNQGEIDQAEKDKNEKKDELEKKQQEMQDQIDKLKDELNELIAERKELQSQYDEKNAERQELIDKQTELREQAATFPAGSPERSDLLAQANLLQSDIQTLTDDMSDLSTQIGMKNGEIAEKREEIRVIEDAKQQSQAEIDKLPQ</sequence>
<gene>
    <name evidence="3" type="ORF">Pla100_06220</name>
</gene>
<organism evidence="3 4">
    <name type="scientific">Neorhodopirellula pilleata</name>
    <dbReference type="NCBI Taxonomy" id="2714738"/>
    <lineage>
        <taxon>Bacteria</taxon>
        <taxon>Pseudomonadati</taxon>
        <taxon>Planctomycetota</taxon>
        <taxon>Planctomycetia</taxon>
        <taxon>Pirellulales</taxon>
        <taxon>Pirellulaceae</taxon>
        <taxon>Neorhodopirellula</taxon>
    </lineage>
</organism>
<dbReference type="RefSeq" id="WP_146576163.1">
    <property type="nucleotide sequence ID" value="NZ_SJPM01000001.1"/>
</dbReference>
<dbReference type="AlphaFoldDB" id="A0A5C6AXC4"/>
<feature type="transmembrane region" description="Helical" evidence="2">
    <location>
        <begin position="21"/>
        <end position="39"/>
    </location>
</feature>
<reference evidence="3 4" key="1">
    <citation type="submission" date="2019-02" db="EMBL/GenBank/DDBJ databases">
        <title>Deep-cultivation of Planctomycetes and their phenomic and genomic characterization uncovers novel biology.</title>
        <authorList>
            <person name="Wiegand S."/>
            <person name="Jogler M."/>
            <person name="Boedeker C."/>
            <person name="Pinto D."/>
            <person name="Vollmers J."/>
            <person name="Rivas-Marin E."/>
            <person name="Kohn T."/>
            <person name="Peeters S.H."/>
            <person name="Heuer A."/>
            <person name="Rast P."/>
            <person name="Oberbeckmann S."/>
            <person name="Bunk B."/>
            <person name="Jeske O."/>
            <person name="Meyerdierks A."/>
            <person name="Storesund J.E."/>
            <person name="Kallscheuer N."/>
            <person name="Luecker S."/>
            <person name="Lage O.M."/>
            <person name="Pohl T."/>
            <person name="Merkel B.J."/>
            <person name="Hornburger P."/>
            <person name="Mueller R.-W."/>
            <person name="Bruemmer F."/>
            <person name="Labrenz M."/>
            <person name="Spormann A.M."/>
            <person name="Op Den Camp H."/>
            <person name="Overmann J."/>
            <person name="Amann R."/>
            <person name="Jetten M.S.M."/>
            <person name="Mascher T."/>
            <person name="Medema M.H."/>
            <person name="Devos D.P."/>
            <person name="Kaster A.-K."/>
            <person name="Ovreas L."/>
            <person name="Rohde M."/>
            <person name="Galperin M.Y."/>
            <person name="Jogler C."/>
        </authorList>
    </citation>
    <scope>NUCLEOTIDE SEQUENCE [LARGE SCALE GENOMIC DNA]</scope>
    <source>
        <strain evidence="3 4">Pla100</strain>
    </source>
</reference>
<accession>A0A5C6AXC4</accession>
<dbReference type="Proteomes" id="UP000316213">
    <property type="component" value="Unassembled WGS sequence"/>
</dbReference>
<evidence type="ECO:0000313" key="3">
    <source>
        <dbReference type="EMBL" id="TWU03692.1"/>
    </source>
</evidence>
<comment type="caution">
    <text evidence="3">The sequence shown here is derived from an EMBL/GenBank/DDBJ whole genome shotgun (WGS) entry which is preliminary data.</text>
</comment>
<protein>
    <submittedName>
        <fullName evidence="3">Uncharacterized protein</fullName>
    </submittedName>
</protein>
<name>A0A5C6AXC4_9BACT</name>
<keyword evidence="2" id="KW-0812">Transmembrane</keyword>
<evidence type="ECO:0000256" key="2">
    <source>
        <dbReference type="SAM" id="Phobius"/>
    </source>
</evidence>
<keyword evidence="4" id="KW-1185">Reference proteome</keyword>
<keyword evidence="2" id="KW-0472">Membrane</keyword>
<feature type="compositionally biased region" description="Basic and acidic residues" evidence="1">
    <location>
        <begin position="168"/>
        <end position="187"/>
    </location>
</feature>
<keyword evidence="2" id="KW-1133">Transmembrane helix</keyword>